<accession>A0AAV7KVL2</accession>
<evidence type="ECO:0000313" key="2">
    <source>
        <dbReference type="Proteomes" id="UP001066276"/>
    </source>
</evidence>
<evidence type="ECO:0000313" key="1">
    <source>
        <dbReference type="EMBL" id="KAJ1082240.1"/>
    </source>
</evidence>
<reference evidence="1" key="1">
    <citation type="journal article" date="2022" name="bioRxiv">
        <title>Sequencing and chromosome-scale assembly of the giantPleurodeles waltlgenome.</title>
        <authorList>
            <person name="Brown T."/>
            <person name="Elewa A."/>
            <person name="Iarovenko S."/>
            <person name="Subramanian E."/>
            <person name="Araus A.J."/>
            <person name="Petzold A."/>
            <person name="Susuki M."/>
            <person name="Suzuki K.-i.T."/>
            <person name="Hayashi T."/>
            <person name="Toyoda A."/>
            <person name="Oliveira C."/>
            <person name="Osipova E."/>
            <person name="Leigh N.D."/>
            <person name="Simon A."/>
            <person name="Yun M.H."/>
        </authorList>
    </citation>
    <scope>NUCLEOTIDE SEQUENCE</scope>
    <source>
        <strain evidence="1">20211129_DDA</strain>
        <tissue evidence="1">Liver</tissue>
    </source>
</reference>
<proteinExistence type="predicted"/>
<comment type="caution">
    <text evidence="1">The sequence shown here is derived from an EMBL/GenBank/DDBJ whole genome shotgun (WGS) entry which is preliminary data.</text>
</comment>
<dbReference type="EMBL" id="JANPWB010000016">
    <property type="protein sequence ID" value="KAJ1082240.1"/>
    <property type="molecule type" value="Genomic_DNA"/>
</dbReference>
<dbReference type="AlphaFoldDB" id="A0AAV7KVL2"/>
<name>A0AAV7KVL2_PLEWA</name>
<gene>
    <name evidence="1" type="ORF">NDU88_002408</name>
</gene>
<dbReference type="Proteomes" id="UP001066276">
    <property type="component" value="Chromosome 12"/>
</dbReference>
<sequence length="204" mass="22160">MSLVKKGWAVARKSNQSGIFTFFHALKALRSGRGQDCGVSGRAGPSSAARASETASRLPSWRARGARLWCLTWRDSEAPKRIGDARGWIIACEVWRVLSRCLRSAREEGRSPCCDVGLRPGGPLPRASGEASSRRVPSAAQGVGTGEQRYPPCWAYWRGALEMTERGLRRICAAGRCARGVCGHTVRLGHWSAVRSARVGLIQS</sequence>
<organism evidence="1 2">
    <name type="scientific">Pleurodeles waltl</name>
    <name type="common">Iberian ribbed newt</name>
    <dbReference type="NCBI Taxonomy" id="8319"/>
    <lineage>
        <taxon>Eukaryota</taxon>
        <taxon>Metazoa</taxon>
        <taxon>Chordata</taxon>
        <taxon>Craniata</taxon>
        <taxon>Vertebrata</taxon>
        <taxon>Euteleostomi</taxon>
        <taxon>Amphibia</taxon>
        <taxon>Batrachia</taxon>
        <taxon>Caudata</taxon>
        <taxon>Salamandroidea</taxon>
        <taxon>Salamandridae</taxon>
        <taxon>Pleurodelinae</taxon>
        <taxon>Pleurodeles</taxon>
    </lineage>
</organism>
<keyword evidence="2" id="KW-1185">Reference proteome</keyword>
<protein>
    <submittedName>
        <fullName evidence="1">Uncharacterized protein</fullName>
    </submittedName>
</protein>